<dbReference type="HAMAP" id="MF_01337_B">
    <property type="entry name" value="Ribosomal_uL18_B"/>
    <property type="match status" value="1"/>
</dbReference>
<evidence type="ECO:0000256" key="3">
    <source>
        <dbReference type="ARBA" id="ARBA00022884"/>
    </source>
</evidence>
<dbReference type="GO" id="GO:0006412">
    <property type="term" value="P:translation"/>
    <property type="evidence" value="ECO:0007669"/>
    <property type="project" value="UniProtKB-UniRule"/>
</dbReference>
<sequence>MINKQNRNEIRLRKHVRVRKKVAGTTERPRLNVFRSLKNIYVQIIDDSTGNTLVSASTLDTALKGKVAYGGNKEAAKEVGKLIAEKAVEKGIKAVVFDRGGYIYHGRVKELADAAREAGLDF</sequence>
<dbReference type="Proteomes" id="UP000191554">
    <property type="component" value="Unassembled WGS sequence"/>
</dbReference>
<dbReference type="FunFam" id="3.30.420.100:FF:000001">
    <property type="entry name" value="50S ribosomal protein L18"/>
    <property type="match status" value="1"/>
</dbReference>
<keyword evidence="9" id="KW-1185">Reference proteome</keyword>
<dbReference type="OrthoDB" id="9810939at2"/>
<reference evidence="8 9" key="1">
    <citation type="submission" date="2017-03" db="EMBL/GenBank/DDBJ databases">
        <title>Genome sequence of Clostridium hungatei DSM 14427.</title>
        <authorList>
            <person name="Poehlein A."/>
            <person name="Daniel R."/>
        </authorList>
    </citation>
    <scope>NUCLEOTIDE SEQUENCE [LARGE SCALE GENOMIC DNA]</scope>
    <source>
        <strain evidence="8 9">DSM 14427</strain>
    </source>
</reference>
<evidence type="ECO:0000256" key="6">
    <source>
        <dbReference type="ARBA" id="ARBA00035197"/>
    </source>
</evidence>
<dbReference type="InterPro" id="IPR005484">
    <property type="entry name" value="Ribosomal_uL18_bac/plant/anim"/>
</dbReference>
<comment type="similarity">
    <text evidence="1 7">Belongs to the universal ribosomal protein uL18 family.</text>
</comment>
<proteinExistence type="inferred from homology"/>
<keyword evidence="4 7" id="KW-0689">Ribosomal protein</keyword>
<keyword evidence="5 7" id="KW-0687">Ribonucleoprotein</keyword>
<keyword evidence="2 7" id="KW-0699">rRNA-binding</keyword>
<comment type="subunit">
    <text evidence="7">Part of the 50S ribosomal subunit; part of the 5S rRNA/L5/L18/L25 subcomplex. Contacts the 5S and 23S rRNAs.</text>
</comment>
<comment type="caution">
    <text evidence="8">The sequence shown here is derived from an EMBL/GenBank/DDBJ whole genome shotgun (WGS) entry which is preliminary data.</text>
</comment>
<dbReference type="AlphaFoldDB" id="A0A1V4SGY8"/>
<dbReference type="InterPro" id="IPR057268">
    <property type="entry name" value="Ribosomal_L18"/>
</dbReference>
<comment type="function">
    <text evidence="7">This is one of the proteins that bind and probably mediate the attachment of the 5S RNA into the large ribosomal subunit, where it forms part of the central protuberance.</text>
</comment>
<dbReference type="Gene3D" id="3.30.420.100">
    <property type="match status" value="1"/>
</dbReference>
<evidence type="ECO:0000256" key="5">
    <source>
        <dbReference type="ARBA" id="ARBA00023274"/>
    </source>
</evidence>
<dbReference type="NCBIfam" id="TIGR00060">
    <property type="entry name" value="L18_bact"/>
    <property type="match status" value="1"/>
</dbReference>
<keyword evidence="3 7" id="KW-0694">RNA-binding</keyword>
<evidence type="ECO:0000256" key="4">
    <source>
        <dbReference type="ARBA" id="ARBA00022980"/>
    </source>
</evidence>
<evidence type="ECO:0000256" key="7">
    <source>
        <dbReference type="HAMAP-Rule" id="MF_01337"/>
    </source>
</evidence>
<dbReference type="RefSeq" id="WP_080065584.1">
    <property type="nucleotide sequence ID" value="NZ_MZGX01000022.1"/>
</dbReference>
<dbReference type="Pfam" id="PF00861">
    <property type="entry name" value="Ribosomal_L18p"/>
    <property type="match status" value="1"/>
</dbReference>
<organism evidence="8 9">
    <name type="scientific">Ruminiclostridium hungatei</name>
    <name type="common">Clostridium hungatei</name>
    <dbReference type="NCBI Taxonomy" id="48256"/>
    <lineage>
        <taxon>Bacteria</taxon>
        <taxon>Bacillati</taxon>
        <taxon>Bacillota</taxon>
        <taxon>Clostridia</taxon>
        <taxon>Eubacteriales</taxon>
        <taxon>Oscillospiraceae</taxon>
        <taxon>Ruminiclostridium</taxon>
    </lineage>
</organism>
<evidence type="ECO:0000256" key="1">
    <source>
        <dbReference type="ARBA" id="ARBA00007116"/>
    </source>
</evidence>
<accession>A0A1V4SGY8</accession>
<gene>
    <name evidence="7 8" type="primary">rplR</name>
    <name evidence="8" type="ORF">CLHUN_31470</name>
</gene>
<name>A0A1V4SGY8_RUMHU</name>
<dbReference type="GO" id="GO:0022625">
    <property type="term" value="C:cytosolic large ribosomal subunit"/>
    <property type="evidence" value="ECO:0007669"/>
    <property type="project" value="TreeGrafter"/>
</dbReference>
<dbReference type="CDD" id="cd00432">
    <property type="entry name" value="Ribosomal_L18_L5e"/>
    <property type="match status" value="1"/>
</dbReference>
<protein>
    <recommendedName>
        <fullName evidence="6 7">Large ribosomal subunit protein uL18</fullName>
    </recommendedName>
</protein>
<evidence type="ECO:0000313" key="8">
    <source>
        <dbReference type="EMBL" id="OPX43003.1"/>
    </source>
</evidence>
<dbReference type="PANTHER" id="PTHR12899">
    <property type="entry name" value="39S RIBOSOMAL PROTEIN L18, MITOCHONDRIAL"/>
    <property type="match status" value="1"/>
</dbReference>
<evidence type="ECO:0000256" key="2">
    <source>
        <dbReference type="ARBA" id="ARBA00022730"/>
    </source>
</evidence>
<dbReference type="EMBL" id="MZGX01000022">
    <property type="protein sequence ID" value="OPX43003.1"/>
    <property type="molecule type" value="Genomic_DNA"/>
</dbReference>
<dbReference type="PANTHER" id="PTHR12899:SF3">
    <property type="entry name" value="LARGE RIBOSOMAL SUBUNIT PROTEIN UL18M"/>
    <property type="match status" value="1"/>
</dbReference>
<dbReference type="STRING" id="48256.CLHUN_31470"/>
<dbReference type="InterPro" id="IPR004389">
    <property type="entry name" value="Ribosomal_uL18_bac-type"/>
</dbReference>
<evidence type="ECO:0000313" key="9">
    <source>
        <dbReference type="Proteomes" id="UP000191554"/>
    </source>
</evidence>
<dbReference type="SUPFAM" id="SSF53137">
    <property type="entry name" value="Translational machinery components"/>
    <property type="match status" value="1"/>
</dbReference>
<dbReference type="GO" id="GO:0008097">
    <property type="term" value="F:5S rRNA binding"/>
    <property type="evidence" value="ECO:0007669"/>
    <property type="project" value="TreeGrafter"/>
</dbReference>
<dbReference type="GO" id="GO:0003735">
    <property type="term" value="F:structural constituent of ribosome"/>
    <property type="evidence" value="ECO:0007669"/>
    <property type="project" value="InterPro"/>
</dbReference>